<organism evidence="1 2">
    <name type="scientific">Asticcacaulis biprosthecium C19</name>
    <dbReference type="NCBI Taxonomy" id="715226"/>
    <lineage>
        <taxon>Bacteria</taxon>
        <taxon>Pseudomonadati</taxon>
        <taxon>Pseudomonadota</taxon>
        <taxon>Alphaproteobacteria</taxon>
        <taxon>Caulobacterales</taxon>
        <taxon>Caulobacteraceae</taxon>
        <taxon>Asticcacaulis</taxon>
    </lineage>
</organism>
<dbReference type="HOGENOM" id="CLU_1259304_0_0_5"/>
<accession>F4QKY2</accession>
<dbReference type="AlphaFoldDB" id="F4QKY2"/>
<evidence type="ECO:0000313" key="1">
    <source>
        <dbReference type="EMBL" id="EGF92205.1"/>
    </source>
</evidence>
<dbReference type="Proteomes" id="UP000006512">
    <property type="component" value="Unassembled WGS sequence"/>
</dbReference>
<gene>
    <name evidence="1" type="ORF">ABI_06380</name>
</gene>
<name>F4QKY2_9CAUL</name>
<reference evidence="2" key="1">
    <citation type="submission" date="2011-03" db="EMBL/GenBank/DDBJ databases">
        <title>Draft genome sequence of Brevundimonas diminuta.</title>
        <authorList>
            <person name="Brown P.J.B."/>
            <person name="Buechlein A."/>
            <person name="Hemmerich C."/>
            <person name="Brun Y.V."/>
        </authorList>
    </citation>
    <scope>NUCLEOTIDE SEQUENCE [LARGE SCALE GENOMIC DNA]</scope>
    <source>
        <strain evidence="2">C19</strain>
    </source>
</reference>
<sequence length="219" mass="24198">MITKAVAENSRYRYILRFTSSGGWMKRLVSVVMLLCLTACSAEGPLTAWRLNAFIEKPTESSFRSALKSTRACLKPGCREAENLTAAMIDGLTRRMREGNLLAVRLAMASNFLIGDSAGADGPLANSFGPVIKSQPEAFLDLALTEDCHRLEFVTTTPEAMIDNDGAQYDELVARRNALMSVTRPYLQELRDQYVAALDTAIARADRGRFKLPEQNVVE</sequence>
<keyword evidence="2" id="KW-1185">Reference proteome</keyword>
<proteinExistence type="predicted"/>
<dbReference type="STRING" id="715226.ABI_06380"/>
<dbReference type="EMBL" id="GL883077">
    <property type="protein sequence ID" value="EGF92205.1"/>
    <property type="molecule type" value="Genomic_DNA"/>
</dbReference>
<evidence type="ECO:0000313" key="2">
    <source>
        <dbReference type="Proteomes" id="UP000006512"/>
    </source>
</evidence>
<protein>
    <submittedName>
        <fullName evidence="1">Uncharacterized protein</fullName>
    </submittedName>
</protein>